<protein>
    <submittedName>
        <fullName evidence="1">Uncharacterized protein</fullName>
    </submittedName>
</protein>
<name>A0A8I0TZ74_9ACTN</name>
<dbReference type="EMBL" id="JADBGF010000003">
    <property type="protein sequence ID" value="MBE1603143.1"/>
    <property type="molecule type" value="Genomic_DNA"/>
</dbReference>
<sequence length="145" mass="15968">MARPTLQRRGIRGRTRADVAQALGKRHPEVASGITGLGAEVANRGRDSQEVVVTDETGAKFVMISTFRRRAAGGFMLAAFVIDERECESPAEMKTIRNEALAEIQRRRIVGEFETRRAKAGELPSTLPRWAEYKGQLEAADGEPS</sequence>
<evidence type="ECO:0000313" key="1">
    <source>
        <dbReference type="EMBL" id="MBE1603143.1"/>
    </source>
</evidence>
<organism evidence="1 2">
    <name type="scientific">Streptomyces stelliscabiei</name>
    <dbReference type="NCBI Taxonomy" id="146820"/>
    <lineage>
        <taxon>Bacteria</taxon>
        <taxon>Bacillati</taxon>
        <taxon>Actinomycetota</taxon>
        <taxon>Actinomycetes</taxon>
        <taxon>Kitasatosporales</taxon>
        <taxon>Streptomycetaceae</taxon>
        <taxon>Streptomyces</taxon>
    </lineage>
</organism>
<accession>A0A8I0TZ74</accession>
<dbReference type="Proteomes" id="UP000629287">
    <property type="component" value="Unassembled WGS sequence"/>
</dbReference>
<evidence type="ECO:0000313" key="2">
    <source>
        <dbReference type="Proteomes" id="UP000629287"/>
    </source>
</evidence>
<dbReference type="GeneID" id="96271947"/>
<comment type="caution">
    <text evidence="1">The sequence shown here is derived from an EMBL/GenBank/DDBJ whole genome shotgun (WGS) entry which is preliminary data.</text>
</comment>
<keyword evidence="2" id="KW-1185">Reference proteome</keyword>
<gene>
    <name evidence="1" type="ORF">H4687_009372</name>
</gene>
<reference evidence="1 2" key="1">
    <citation type="submission" date="2020-10" db="EMBL/GenBank/DDBJ databases">
        <title>Sequencing the genomes of 1000 actinobacteria strains.</title>
        <authorList>
            <person name="Klenk H.-P."/>
        </authorList>
    </citation>
    <scope>NUCLEOTIDE SEQUENCE [LARGE SCALE GENOMIC DNA]</scope>
    <source>
        <strain evidence="1 2">DSM 41803</strain>
    </source>
</reference>
<proteinExistence type="predicted"/>
<dbReference type="RefSeq" id="WP_020115007.1">
    <property type="nucleotide sequence ID" value="NZ_JADBGF010000003.1"/>
</dbReference>
<dbReference type="AlphaFoldDB" id="A0A8I0TZ74"/>